<gene>
    <name evidence="1" type="ORF">POTOM_028155</name>
</gene>
<accession>A0A8X7ZDB9</accession>
<evidence type="ECO:0000313" key="2">
    <source>
        <dbReference type="Proteomes" id="UP000886885"/>
    </source>
</evidence>
<sequence length="133" mass="14746">MRKEELDILVLGGLIGLSGGSKMEAVKGNKAKEVQKPTSRPGSYKVAGSRIEFSPTLSGERDRNGFYMVKFDIEEDTTKVVNGGLLVIFDHYLTYTMMIYNFLIALATTIEKPIKVNLNTLVSHGFVQLCMLP</sequence>
<proteinExistence type="predicted"/>
<keyword evidence="2" id="KW-1185">Reference proteome</keyword>
<organism evidence="1 2">
    <name type="scientific">Populus tomentosa</name>
    <name type="common">Chinese white poplar</name>
    <dbReference type="NCBI Taxonomy" id="118781"/>
    <lineage>
        <taxon>Eukaryota</taxon>
        <taxon>Viridiplantae</taxon>
        <taxon>Streptophyta</taxon>
        <taxon>Embryophyta</taxon>
        <taxon>Tracheophyta</taxon>
        <taxon>Spermatophyta</taxon>
        <taxon>Magnoliopsida</taxon>
        <taxon>eudicotyledons</taxon>
        <taxon>Gunneridae</taxon>
        <taxon>Pentapetalae</taxon>
        <taxon>rosids</taxon>
        <taxon>fabids</taxon>
        <taxon>Malpighiales</taxon>
        <taxon>Salicaceae</taxon>
        <taxon>Saliceae</taxon>
        <taxon>Populus</taxon>
    </lineage>
</organism>
<dbReference type="Proteomes" id="UP000886885">
    <property type="component" value="Chromosome 7D"/>
</dbReference>
<name>A0A8X7ZDB9_POPTO</name>
<dbReference type="AlphaFoldDB" id="A0A8X7ZDB9"/>
<reference evidence="1" key="1">
    <citation type="journal article" date="2020" name="bioRxiv">
        <title>Hybrid origin of Populus tomentosa Carr. identified through genome sequencing and phylogenomic analysis.</title>
        <authorList>
            <person name="An X."/>
            <person name="Gao K."/>
            <person name="Chen Z."/>
            <person name="Li J."/>
            <person name="Yang X."/>
            <person name="Yang X."/>
            <person name="Zhou J."/>
            <person name="Guo T."/>
            <person name="Zhao T."/>
            <person name="Huang S."/>
            <person name="Miao D."/>
            <person name="Khan W.U."/>
            <person name="Rao P."/>
            <person name="Ye M."/>
            <person name="Lei B."/>
            <person name="Liao W."/>
            <person name="Wang J."/>
            <person name="Ji L."/>
            <person name="Li Y."/>
            <person name="Guo B."/>
            <person name="Mustafa N.S."/>
            <person name="Li S."/>
            <person name="Yun Q."/>
            <person name="Keller S.R."/>
            <person name="Mao J."/>
            <person name="Zhang R."/>
            <person name="Strauss S.H."/>
        </authorList>
    </citation>
    <scope>NUCLEOTIDE SEQUENCE</scope>
    <source>
        <strain evidence="1">GM15</strain>
        <tissue evidence="1">Leaf</tissue>
    </source>
</reference>
<evidence type="ECO:0000313" key="1">
    <source>
        <dbReference type="EMBL" id="KAG6766976.1"/>
    </source>
</evidence>
<protein>
    <submittedName>
        <fullName evidence="1">Uncharacterized protein</fullName>
    </submittedName>
</protein>
<comment type="caution">
    <text evidence="1">The sequence shown here is derived from an EMBL/GenBank/DDBJ whole genome shotgun (WGS) entry which is preliminary data.</text>
</comment>
<dbReference type="EMBL" id="JAAWWB010000014">
    <property type="protein sequence ID" value="KAG6766976.1"/>
    <property type="molecule type" value="Genomic_DNA"/>
</dbReference>